<organism evidence="5 6">
    <name type="scientific">Natribaculum luteum</name>
    <dbReference type="NCBI Taxonomy" id="1586232"/>
    <lineage>
        <taxon>Archaea</taxon>
        <taxon>Methanobacteriati</taxon>
        <taxon>Methanobacteriota</taxon>
        <taxon>Stenosarchaea group</taxon>
        <taxon>Halobacteria</taxon>
        <taxon>Halobacteriales</taxon>
        <taxon>Natrialbaceae</taxon>
        <taxon>Natribaculum</taxon>
    </lineage>
</organism>
<name>A0ABD5P5K7_9EURY</name>
<dbReference type="InterPro" id="IPR055520">
    <property type="entry name" value="DUF7094"/>
</dbReference>
<evidence type="ECO:0000259" key="2">
    <source>
        <dbReference type="Pfam" id="PF23374"/>
    </source>
</evidence>
<sequence length="404" mass="44108">MKDAVAPLLALLLAVSLPVGAVAATGPIDGGVAASTKPIETNETTNRLALESDVQSGYAETGPDLATTLAIQDDAMRVDRELFVVDENFAAQTNDERRETLEAAYDRLRQRIDALEQRERTAVRRHTRGEISDGEFVTVLLRNYREATELEDALTELEDRATRVPGYSISIDSDRGRLGTYQSPVRAQLDATTDGGVETIDGAVLVDTSQDGFILSAMHGRVYLREATRFDNRDVTRPNQFQSISDAFEHAESQYPWAFDQPPGVGSRGATEFTAAQLYRIRAPTVHGDLEAYLDGGSKEVYREFQELTIDELPSTPENRTWTSDSLALSVNRTPVNGPVEITVVDRETGEPVDGTVTVNGYDVGRTGEDGTVWILPPADDFDVAVRSADGNMDVSISSSYPSV</sequence>
<dbReference type="InterPro" id="IPR056397">
    <property type="entry name" value="Fn3_arc"/>
</dbReference>
<dbReference type="RefSeq" id="WP_246972660.1">
    <property type="nucleotide sequence ID" value="NZ_CP095397.1"/>
</dbReference>
<dbReference type="InterPro" id="IPR055522">
    <property type="entry name" value="DUF7096"/>
</dbReference>
<protein>
    <recommendedName>
        <fullName evidence="7">Carboxypeptidase regulatory-like domain-containing protein</fullName>
    </recommendedName>
</protein>
<proteinExistence type="predicted"/>
<dbReference type="Pfam" id="PF23374">
    <property type="entry name" value="Fn3_arc"/>
    <property type="match status" value="1"/>
</dbReference>
<dbReference type="Pfam" id="PF23379">
    <property type="entry name" value="DUF7096"/>
    <property type="match status" value="1"/>
</dbReference>
<feature type="domain" description="DUF7094" evidence="3">
    <location>
        <begin position="204"/>
        <end position="314"/>
    </location>
</feature>
<dbReference type="Proteomes" id="UP001595821">
    <property type="component" value="Unassembled WGS sequence"/>
</dbReference>
<dbReference type="AlphaFoldDB" id="A0ABD5P5K7"/>
<feature type="domain" description="Fibronectin-III type-like" evidence="2">
    <location>
        <begin position="319"/>
        <end position="392"/>
    </location>
</feature>
<evidence type="ECO:0000259" key="4">
    <source>
        <dbReference type="Pfam" id="PF23379"/>
    </source>
</evidence>
<evidence type="ECO:0008006" key="7">
    <source>
        <dbReference type="Google" id="ProtNLM"/>
    </source>
</evidence>
<evidence type="ECO:0000259" key="3">
    <source>
        <dbReference type="Pfam" id="PF23375"/>
    </source>
</evidence>
<keyword evidence="1" id="KW-0175">Coiled coil</keyword>
<evidence type="ECO:0000313" key="5">
    <source>
        <dbReference type="EMBL" id="MFC4249196.1"/>
    </source>
</evidence>
<evidence type="ECO:0000256" key="1">
    <source>
        <dbReference type="SAM" id="Coils"/>
    </source>
</evidence>
<dbReference type="EMBL" id="JBHSDJ010000131">
    <property type="protein sequence ID" value="MFC4249196.1"/>
    <property type="molecule type" value="Genomic_DNA"/>
</dbReference>
<gene>
    <name evidence="5" type="ORF">ACFOZ7_20060</name>
</gene>
<dbReference type="Pfam" id="PF23375">
    <property type="entry name" value="DUF7094"/>
    <property type="match status" value="1"/>
</dbReference>
<dbReference type="GeneID" id="71853124"/>
<accession>A0ABD5P5K7</accession>
<reference evidence="5 6" key="1">
    <citation type="journal article" date="2014" name="Int. J. Syst. Evol. Microbiol.">
        <title>Complete genome sequence of Corynebacterium casei LMG S-19264T (=DSM 44701T), isolated from a smear-ripened cheese.</title>
        <authorList>
            <consortium name="US DOE Joint Genome Institute (JGI-PGF)"/>
            <person name="Walter F."/>
            <person name="Albersmeier A."/>
            <person name="Kalinowski J."/>
            <person name="Ruckert C."/>
        </authorList>
    </citation>
    <scope>NUCLEOTIDE SEQUENCE [LARGE SCALE GENOMIC DNA]</scope>
    <source>
        <strain evidence="5 6">IBRC-M 10912</strain>
    </source>
</reference>
<comment type="caution">
    <text evidence="5">The sequence shown here is derived from an EMBL/GenBank/DDBJ whole genome shotgun (WGS) entry which is preliminary data.</text>
</comment>
<evidence type="ECO:0000313" key="6">
    <source>
        <dbReference type="Proteomes" id="UP001595821"/>
    </source>
</evidence>
<feature type="coiled-coil region" evidence="1">
    <location>
        <begin position="91"/>
        <end position="160"/>
    </location>
</feature>
<feature type="domain" description="DUF7096" evidence="4">
    <location>
        <begin position="1"/>
        <end position="196"/>
    </location>
</feature>